<dbReference type="PANTHER" id="PTHR42840">
    <property type="entry name" value="NAD(P)-BINDING ROSSMANN-FOLD SUPERFAMILY PROTEIN-RELATED"/>
    <property type="match status" value="1"/>
</dbReference>
<protein>
    <recommendedName>
        <fullName evidence="2">GFO/IDH/MocA-like oxidoreductase domain-containing protein</fullName>
    </recommendedName>
</protein>
<dbReference type="PANTHER" id="PTHR42840:SF3">
    <property type="entry name" value="BINDING ROSSMANN FOLD OXIDOREDUCTASE, PUTATIVE (AFU_ORTHOLOGUE AFUA_2G10240)-RELATED"/>
    <property type="match status" value="1"/>
</dbReference>
<accession>X1IWS1</accession>
<dbReference type="Gene3D" id="3.30.360.10">
    <property type="entry name" value="Dihydrodipicolinate Reductase, domain 2"/>
    <property type="match status" value="1"/>
</dbReference>
<evidence type="ECO:0000313" key="3">
    <source>
        <dbReference type="EMBL" id="GAH73705.1"/>
    </source>
</evidence>
<organism evidence="3">
    <name type="scientific">marine sediment metagenome</name>
    <dbReference type="NCBI Taxonomy" id="412755"/>
    <lineage>
        <taxon>unclassified sequences</taxon>
        <taxon>metagenomes</taxon>
        <taxon>ecological metagenomes</taxon>
    </lineage>
</organism>
<reference evidence="3" key="1">
    <citation type="journal article" date="2014" name="Front. Microbiol.">
        <title>High frequency of phylogenetically diverse reductive dehalogenase-homologous genes in deep subseafloor sedimentary metagenomes.</title>
        <authorList>
            <person name="Kawai M."/>
            <person name="Futagami T."/>
            <person name="Toyoda A."/>
            <person name="Takaki Y."/>
            <person name="Nishi S."/>
            <person name="Hori S."/>
            <person name="Arai W."/>
            <person name="Tsubouchi T."/>
            <person name="Morono Y."/>
            <person name="Uchiyama I."/>
            <person name="Ito T."/>
            <person name="Fujiyama A."/>
            <person name="Inagaki F."/>
            <person name="Takami H."/>
        </authorList>
    </citation>
    <scope>NUCLEOTIDE SEQUENCE</scope>
    <source>
        <strain evidence="3">Expedition CK06-06</strain>
    </source>
</reference>
<comment type="caution">
    <text evidence="3">The sequence shown here is derived from an EMBL/GenBank/DDBJ whole genome shotgun (WGS) entry which is preliminary data.</text>
</comment>
<dbReference type="AlphaFoldDB" id="X1IWS1"/>
<keyword evidence="1" id="KW-0560">Oxidoreductase</keyword>
<dbReference type="SUPFAM" id="SSF55347">
    <property type="entry name" value="Glyceraldehyde-3-phosphate dehydrogenase-like, C-terminal domain"/>
    <property type="match status" value="1"/>
</dbReference>
<proteinExistence type="predicted"/>
<feature type="domain" description="GFO/IDH/MocA-like oxidoreductase" evidence="2">
    <location>
        <begin position="24"/>
        <end position="146"/>
    </location>
</feature>
<dbReference type="GO" id="GO:0016491">
    <property type="term" value="F:oxidoreductase activity"/>
    <property type="evidence" value="ECO:0007669"/>
    <property type="project" value="UniProtKB-KW"/>
</dbReference>
<name>X1IWS1_9ZZZZ</name>
<dbReference type="InterPro" id="IPR055170">
    <property type="entry name" value="GFO_IDH_MocA-like_dom"/>
</dbReference>
<dbReference type="EMBL" id="BARU01031353">
    <property type="protein sequence ID" value="GAH73705.1"/>
    <property type="molecule type" value="Genomic_DNA"/>
</dbReference>
<gene>
    <name evidence="3" type="ORF">S03H2_49605</name>
</gene>
<evidence type="ECO:0000256" key="1">
    <source>
        <dbReference type="ARBA" id="ARBA00023002"/>
    </source>
</evidence>
<sequence>MIDTCHRQGVKLCYAERLCFAPKFVRAKQLADAGDIGEIYSVRLSEKCGGPTSARTWDKAQAGGGALVDIACHGIEFCRWVMGKQPVTSVYAQLDTHRHNNDSELEDDTIVIMEFEQGKTALIESGWALKGPSQSRAEILGTEGIIHADLVGGIGLQCFTEKGIGQGNEDWPFSGYEWVWERGFPQEVAYFIKCIRENVKPSECGEDGRAVLEIMLAGYHSAATGRKVALPFRPKGIRQPIDLWHQG</sequence>
<dbReference type="Pfam" id="PF22725">
    <property type="entry name" value="GFO_IDH_MocA_C3"/>
    <property type="match status" value="1"/>
</dbReference>
<evidence type="ECO:0000259" key="2">
    <source>
        <dbReference type="Pfam" id="PF22725"/>
    </source>
</evidence>